<dbReference type="OrthoDB" id="9797095at2"/>
<dbReference type="PANTHER" id="PTHR34477:SF1">
    <property type="entry name" value="UPF0213 PROTEIN YHBQ"/>
    <property type="match status" value="1"/>
</dbReference>
<comment type="similarity">
    <text evidence="1">Belongs to the UPF0213 family.</text>
</comment>
<accession>A0A4P2VNV1</accession>
<dbReference type="AlphaFoldDB" id="A0A4P2VNV1"/>
<keyword evidence="3" id="KW-0255">Endonuclease</keyword>
<evidence type="ECO:0000256" key="1">
    <source>
        <dbReference type="ARBA" id="ARBA00007435"/>
    </source>
</evidence>
<dbReference type="Pfam" id="PF01541">
    <property type="entry name" value="GIY-YIG"/>
    <property type="match status" value="1"/>
</dbReference>
<reference evidence="3 4" key="1">
    <citation type="submission" date="2018-12" db="EMBL/GenBank/DDBJ databases">
        <title>Rubrispira sanarue gen. nov., sp., nov., a member of the order Silvanigrellales, isolated from a brackish lake in Hamamatsu Japan.</title>
        <authorList>
            <person name="Maejima Y."/>
            <person name="Iino T."/>
            <person name="Muraguchi Y."/>
            <person name="Fukuda K."/>
            <person name="Nojiri H."/>
            <person name="Ohkuma M."/>
            <person name="Moriuchi R."/>
            <person name="Dohra H."/>
            <person name="Kimbara K."/>
            <person name="Shintani M."/>
        </authorList>
    </citation>
    <scope>NUCLEOTIDE SEQUENCE [LARGE SCALE GENOMIC DNA]</scope>
    <source>
        <strain evidence="3 4">RF1110005</strain>
    </source>
</reference>
<dbReference type="GO" id="GO:0004519">
    <property type="term" value="F:endonuclease activity"/>
    <property type="evidence" value="ECO:0007669"/>
    <property type="project" value="UniProtKB-KW"/>
</dbReference>
<dbReference type="CDD" id="cd10456">
    <property type="entry name" value="GIY-YIG_UPF0213"/>
    <property type="match status" value="1"/>
</dbReference>
<dbReference type="RefSeq" id="WP_130610263.1">
    <property type="nucleotide sequence ID" value="NZ_AP019368.1"/>
</dbReference>
<name>A0A4P2VNV1_FLUSA</name>
<dbReference type="Proteomes" id="UP000291236">
    <property type="component" value="Chromosome"/>
</dbReference>
<dbReference type="KEGG" id="sbf:JCM31447_22080"/>
<keyword evidence="3" id="KW-0540">Nuclease</keyword>
<evidence type="ECO:0000313" key="3">
    <source>
        <dbReference type="EMBL" id="BBH53760.1"/>
    </source>
</evidence>
<organism evidence="3 4">
    <name type="scientific">Fluviispira sanaruensis</name>
    <dbReference type="NCBI Taxonomy" id="2493639"/>
    <lineage>
        <taxon>Bacteria</taxon>
        <taxon>Pseudomonadati</taxon>
        <taxon>Bdellovibrionota</taxon>
        <taxon>Oligoflexia</taxon>
        <taxon>Silvanigrellales</taxon>
        <taxon>Silvanigrellaceae</taxon>
        <taxon>Fluviispira</taxon>
    </lineage>
</organism>
<evidence type="ECO:0000259" key="2">
    <source>
        <dbReference type="PROSITE" id="PS50164"/>
    </source>
</evidence>
<dbReference type="SUPFAM" id="SSF82771">
    <property type="entry name" value="GIY-YIG endonuclease"/>
    <property type="match status" value="1"/>
</dbReference>
<keyword evidence="4" id="KW-1185">Reference proteome</keyword>
<dbReference type="PANTHER" id="PTHR34477">
    <property type="entry name" value="UPF0213 PROTEIN YHBQ"/>
    <property type="match status" value="1"/>
</dbReference>
<dbReference type="PROSITE" id="PS50164">
    <property type="entry name" value="GIY_YIG"/>
    <property type="match status" value="1"/>
</dbReference>
<protein>
    <submittedName>
        <fullName evidence="3">Endonuclease</fullName>
    </submittedName>
</protein>
<evidence type="ECO:0000313" key="4">
    <source>
        <dbReference type="Proteomes" id="UP000291236"/>
    </source>
</evidence>
<dbReference type="InterPro" id="IPR000305">
    <property type="entry name" value="GIY-YIG_endonuc"/>
</dbReference>
<gene>
    <name evidence="3" type="ORF">JCM31447_22080</name>
</gene>
<sequence length="89" mass="10569">MRWIVYIIESTSGKLYTGITTDLERRLTEHISGKKGAKFFRFSAPEKILYNENFQTRSDASKREWEIKKMPRLKKIELIAFSKNNIEIK</sequence>
<dbReference type="InterPro" id="IPR035901">
    <property type="entry name" value="GIY-YIG_endonuc_sf"/>
</dbReference>
<keyword evidence="3" id="KW-0378">Hydrolase</keyword>
<dbReference type="Gene3D" id="3.40.1440.10">
    <property type="entry name" value="GIY-YIG endonuclease"/>
    <property type="match status" value="1"/>
</dbReference>
<dbReference type="EMBL" id="AP019368">
    <property type="protein sequence ID" value="BBH53760.1"/>
    <property type="molecule type" value="Genomic_DNA"/>
</dbReference>
<dbReference type="InterPro" id="IPR050190">
    <property type="entry name" value="UPF0213_domain"/>
</dbReference>
<proteinExistence type="inferred from homology"/>
<feature type="domain" description="GIY-YIG" evidence="2">
    <location>
        <begin position="1"/>
        <end position="77"/>
    </location>
</feature>